<organism evidence="5 6">
    <name type="scientific">Georgenia ruanii</name>
    <dbReference type="NCBI Taxonomy" id="348442"/>
    <lineage>
        <taxon>Bacteria</taxon>
        <taxon>Bacillati</taxon>
        <taxon>Actinomycetota</taxon>
        <taxon>Actinomycetes</taxon>
        <taxon>Micrococcales</taxon>
        <taxon>Bogoriellaceae</taxon>
        <taxon>Georgenia</taxon>
    </lineage>
</organism>
<keyword evidence="2" id="KW-0238">DNA-binding</keyword>
<proteinExistence type="predicted"/>
<dbReference type="RefSeq" id="WP_226909777.1">
    <property type="nucleotide sequence ID" value="NZ_BAAAOT010000010.1"/>
</dbReference>
<dbReference type="PANTHER" id="PTHR43132">
    <property type="entry name" value="ARSENICAL RESISTANCE OPERON REPRESSOR ARSR-RELATED"/>
    <property type="match status" value="1"/>
</dbReference>
<dbReference type="InterPro" id="IPR051011">
    <property type="entry name" value="Metal_resp_trans_reg"/>
</dbReference>
<gene>
    <name evidence="5" type="ORF">GB882_15330</name>
</gene>
<dbReference type="PROSITE" id="PS50987">
    <property type="entry name" value="HTH_ARSR_2"/>
    <property type="match status" value="1"/>
</dbReference>
<dbReference type="InterPro" id="IPR036390">
    <property type="entry name" value="WH_DNA-bd_sf"/>
</dbReference>
<reference evidence="5 6" key="1">
    <citation type="submission" date="2019-10" db="EMBL/GenBank/DDBJ databases">
        <title>Georgenia wutianyii sp. nov. and Georgenia yuyongxinii sp. nov. isolated from plateau pika (Ochotona curzoniae) in the Qinghai-Tibet plateau of China.</title>
        <authorList>
            <person name="Tian Z."/>
        </authorList>
    </citation>
    <scope>NUCLEOTIDE SEQUENCE [LARGE SCALE GENOMIC DNA]</scope>
    <source>
        <strain evidence="5 6">JCM 15130</strain>
    </source>
</reference>
<dbReference type="GO" id="GO:0003677">
    <property type="term" value="F:DNA binding"/>
    <property type="evidence" value="ECO:0007669"/>
    <property type="project" value="UniProtKB-KW"/>
</dbReference>
<evidence type="ECO:0000256" key="1">
    <source>
        <dbReference type="ARBA" id="ARBA00023015"/>
    </source>
</evidence>
<dbReference type="Proteomes" id="UP000429644">
    <property type="component" value="Unassembled WGS sequence"/>
</dbReference>
<accession>A0A7J9UZJ1</accession>
<dbReference type="SMART" id="SM00418">
    <property type="entry name" value="HTH_ARSR"/>
    <property type="match status" value="1"/>
</dbReference>
<dbReference type="SUPFAM" id="SSF46785">
    <property type="entry name" value="Winged helix' DNA-binding domain"/>
    <property type="match status" value="1"/>
</dbReference>
<dbReference type="CDD" id="cd00090">
    <property type="entry name" value="HTH_ARSR"/>
    <property type="match status" value="1"/>
</dbReference>
<dbReference type="NCBIfam" id="NF033788">
    <property type="entry name" value="HTH_metalloreg"/>
    <property type="match status" value="1"/>
</dbReference>
<dbReference type="AlphaFoldDB" id="A0A7J9UZJ1"/>
<dbReference type="Gene3D" id="1.10.10.10">
    <property type="entry name" value="Winged helix-like DNA-binding domain superfamily/Winged helix DNA-binding domain"/>
    <property type="match status" value="1"/>
</dbReference>
<name>A0A7J9UZJ1_9MICO</name>
<evidence type="ECO:0000256" key="2">
    <source>
        <dbReference type="ARBA" id="ARBA00023125"/>
    </source>
</evidence>
<dbReference type="InterPro" id="IPR001845">
    <property type="entry name" value="HTH_ArsR_DNA-bd_dom"/>
</dbReference>
<keyword evidence="1" id="KW-0805">Transcription regulation</keyword>
<evidence type="ECO:0000256" key="3">
    <source>
        <dbReference type="ARBA" id="ARBA00023163"/>
    </source>
</evidence>
<keyword evidence="6" id="KW-1185">Reference proteome</keyword>
<feature type="domain" description="HTH arsR-type" evidence="4">
    <location>
        <begin position="6"/>
        <end position="100"/>
    </location>
</feature>
<dbReference type="PRINTS" id="PR00778">
    <property type="entry name" value="HTHARSR"/>
</dbReference>
<protein>
    <submittedName>
        <fullName evidence="5">Metalloregulator ArsR/SmtB family transcription factor</fullName>
    </submittedName>
</protein>
<evidence type="ECO:0000313" key="5">
    <source>
        <dbReference type="EMBL" id="MPV90046.1"/>
    </source>
</evidence>
<dbReference type="GO" id="GO:0003700">
    <property type="term" value="F:DNA-binding transcription factor activity"/>
    <property type="evidence" value="ECO:0007669"/>
    <property type="project" value="InterPro"/>
</dbReference>
<keyword evidence="3" id="KW-0804">Transcription</keyword>
<evidence type="ECO:0000259" key="4">
    <source>
        <dbReference type="PROSITE" id="PS50987"/>
    </source>
</evidence>
<comment type="caution">
    <text evidence="5">The sequence shown here is derived from an EMBL/GenBank/DDBJ whole genome shotgun (WGS) entry which is preliminary data.</text>
</comment>
<dbReference type="PANTHER" id="PTHR43132:SF2">
    <property type="entry name" value="ARSENICAL RESISTANCE OPERON REPRESSOR ARSR-RELATED"/>
    <property type="match status" value="1"/>
</dbReference>
<dbReference type="InterPro" id="IPR011991">
    <property type="entry name" value="ArsR-like_HTH"/>
</dbReference>
<evidence type="ECO:0000313" key="6">
    <source>
        <dbReference type="Proteomes" id="UP000429644"/>
    </source>
</evidence>
<dbReference type="Pfam" id="PF01022">
    <property type="entry name" value="HTH_5"/>
    <property type="match status" value="1"/>
</dbReference>
<sequence length="110" mass="11889">MPDRAIATPVYEIKAELFKALGHPVRIRTLELLAEADRPVSALLADIGIEASHLSQHLTVLRRAGVVTKSRRGNVVTYALADPSVAQMLAAARTFLLHRLDAARGALAEL</sequence>
<dbReference type="EMBL" id="WHPD01003309">
    <property type="protein sequence ID" value="MPV90046.1"/>
    <property type="molecule type" value="Genomic_DNA"/>
</dbReference>
<dbReference type="InterPro" id="IPR036388">
    <property type="entry name" value="WH-like_DNA-bd_sf"/>
</dbReference>